<dbReference type="PANTHER" id="PTHR43709:SF3">
    <property type="entry name" value="ISOMERASE YBHH-RELATED"/>
    <property type="match status" value="1"/>
</dbReference>
<evidence type="ECO:0000313" key="4">
    <source>
        <dbReference type="Proteomes" id="UP000033874"/>
    </source>
</evidence>
<keyword evidence="2" id="KW-0413">Isomerase</keyword>
<dbReference type="GO" id="GO:0016853">
    <property type="term" value="F:isomerase activity"/>
    <property type="evidence" value="ECO:0007669"/>
    <property type="project" value="UniProtKB-KW"/>
</dbReference>
<organism evidence="3 4">
    <name type="scientific">Sphingobium chungbukense</name>
    <dbReference type="NCBI Taxonomy" id="56193"/>
    <lineage>
        <taxon>Bacteria</taxon>
        <taxon>Pseudomonadati</taxon>
        <taxon>Pseudomonadota</taxon>
        <taxon>Alphaproteobacteria</taxon>
        <taxon>Sphingomonadales</taxon>
        <taxon>Sphingomonadaceae</taxon>
        <taxon>Sphingobium</taxon>
    </lineage>
</organism>
<name>A0A0M3AQC1_9SPHN</name>
<dbReference type="PANTHER" id="PTHR43709">
    <property type="entry name" value="ACONITATE ISOMERASE-RELATED"/>
    <property type="match status" value="1"/>
</dbReference>
<dbReference type="SUPFAM" id="SSF54506">
    <property type="entry name" value="Diaminopimelate epimerase-like"/>
    <property type="match status" value="2"/>
</dbReference>
<dbReference type="InterPro" id="IPR047687">
    <property type="entry name" value="OMA_tautomer-like"/>
</dbReference>
<reference evidence="3 4" key="1">
    <citation type="submission" date="2015-04" db="EMBL/GenBank/DDBJ databases">
        <title>Genome sequence of aromatic hydrocarbons-degrading Sphingobium chungbukense DJ77.</title>
        <authorList>
            <person name="Kim Y.-C."/>
            <person name="Chae J.-C."/>
        </authorList>
    </citation>
    <scope>NUCLEOTIDE SEQUENCE [LARGE SCALE GENOMIC DNA]</scope>
    <source>
        <strain evidence="3 4">DJ77</strain>
    </source>
</reference>
<dbReference type="InterPro" id="IPR007400">
    <property type="entry name" value="PrpF-like"/>
</dbReference>
<dbReference type="RefSeq" id="WP_046764040.1">
    <property type="nucleotide sequence ID" value="NZ_LBIC01000005.1"/>
</dbReference>
<comment type="caution">
    <text evidence="3">The sequence shown here is derived from an EMBL/GenBank/DDBJ whole genome shotgun (WGS) entry which is preliminary data.</text>
</comment>
<evidence type="ECO:0000256" key="1">
    <source>
        <dbReference type="ARBA" id="ARBA00007673"/>
    </source>
</evidence>
<proteinExistence type="inferred from homology"/>
<dbReference type="PATRIC" id="fig|56193.3.peg.2764"/>
<dbReference type="NCBIfam" id="NF033377">
    <property type="entry name" value="OMA_tautomer"/>
    <property type="match status" value="1"/>
</dbReference>
<dbReference type="Pfam" id="PF04303">
    <property type="entry name" value="PrpF"/>
    <property type="match status" value="1"/>
</dbReference>
<dbReference type="Proteomes" id="UP000033874">
    <property type="component" value="Unassembled WGS sequence"/>
</dbReference>
<protein>
    <submittedName>
        <fullName evidence="3">4-oxalomesaconate tautomerase</fullName>
    </submittedName>
</protein>
<evidence type="ECO:0000313" key="3">
    <source>
        <dbReference type="EMBL" id="KKW92035.1"/>
    </source>
</evidence>
<dbReference type="EMBL" id="LBIC01000005">
    <property type="protein sequence ID" value="KKW92035.1"/>
    <property type="molecule type" value="Genomic_DNA"/>
</dbReference>
<sequence>MSDSVPHASARVMWMRGGTSKGGYFLGEDLPADAAARDAFLLRIMGSPDPRQIDGMGGADPLTSKVAVVRKSQREGVDVDYLFLQVFVDQAIVSDAQNCGNILAGVGPFAIERGLVAARDGETRVAIFMENTGQIAIATVETPGGRVCYDGEAKIDGVPGSAAPIPLEFRDTAGSSCGALLPTGNACDEVEGVRVTLIDNGMPCVVMKAQDVGISGYEDRETLDNDLGLKARIEAIRLAVGERMNLGDVREKSVPKMMLVAPPRNGGAVTVRSFIPHRAHASIGVLGAVSVATACLIDGSPAAEVASIPRGRRKTLSVEHPTGETTCVMELDESGAVTSAAMLRTARKLMDGEVFA</sequence>
<keyword evidence="4" id="KW-1185">Reference proteome</keyword>
<accession>A0A0M3AQC1</accession>
<dbReference type="Gene3D" id="3.10.310.10">
    <property type="entry name" value="Diaminopimelate Epimerase, Chain A, domain 1"/>
    <property type="match status" value="2"/>
</dbReference>
<gene>
    <name evidence="3" type="ORF">YP76_13275</name>
</gene>
<dbReference type="STRING" id="56193.YP76_13275"/>
<dbReference type="AlphaFoldDB" id="A0A0M3AQC1"/>
<comment type="similarity">
    <text evidence="1">Belongs to the PrpF family.</text>
</comment>
<evidence type="ECO:0000256" key="2">
    <source>
        <dbReference type="ARBA" id="ARBA00023235"/>
    </source>
</evidence>